<proteinExistence type="predicted"/>
<dbReference type="AlphaFoldDB" id="A0A238YCV3"/>
<gene>
    <name evidence="2" type="ORF">SAMN06265360_114103</name>
</gene>
<reference evidence="2 3" key="1">
    <citation type="submission" date="2017-06" db="EMBL/GenBank/DDBJ databases">
        <authorList>
            <person name="Kim H.J."/>
            <person name="Triplett B.A."/>
        </authorList>
    </citation>
    <scope>NUCLEOTIDE SEQUENCE [LARGE SCALE GENOMIC DNA]</scope>
    <source>
        <strain evidence="2 3">DSM 45207</strain>
    </source>
</reference>
<evidence type="ECO:0000256" key="1">
    <source>
        <dbReference type="SAM" id="Phobius"/>
    </source>
</evidence>
<evidence type="ECO:0000313" key="2">
    <source>
        <dbReference type="EMBL" id="SNR68169.1"/>
    </source>
</evidence>
<protein>
    <submittedName>
        <fullName evidence="2">Uncharacterized protein</fullName>
    </submittedName>
</protein>
<evidence type="ECO:0000313" key="3">
    <source>
        <dbReference type="Proteomes" id="UP000198348"/>
    </source>
</evidence>
<keyword evidence="1" id="KW-1133">Transmembrane helix</keyword>
<organism evidence="2 3">
    <name type="scientific">Haloechinothrix alba</name>
    <dbReference type="NCBI Taxonomy" id="664784"/>
    <lineage>
        <taxon>Bacteria</taxon>
        <taxon>Bacillati</taxon>
        <taxon>Actinomycetota</taxon>
        <taxon>Actinomycetes</taxon>
        <taxon>Pseudonocardiales</taxon>
        <taxon>Pseudonocardiaceae</taxon>
        <taxon>Haloechinothrix</taxon>
    </lineage>
</organism>
<keyword evidence="3" id="KW-1185">Reference proteome</keyword>
<keyword evidence="1" id="KW-0472">Membrane</keyword>
<dbReference type="Proteomes" id="UP000198348">
    <property type="component" value="Unassembled WGS sequence"/>
</dbReference>
<name>A0A238YCV3_9PSEU</name>
<keyword evidence="1" id="KW-0812">Transmembrane</keyword>
<sequence>MVAAGRRVATLAVRVAVTRIATLLAEPATRWLSGLLRVAPLPVLIGLLGIAALAVGVRLLAGPARLRRSWLLWLSRVTTVLGRTSVLAAAGRPTVIVRIGLSRLRWIRHTSPPQEVVSLPCSSGGMRHDEVTFHRPSPSTHHAAAYSTCATHLTRCRHRGAVTGKPLATVPGRRVGSYPLAMARSWLRVPLNSFLSIGSSVYCQNEW</sequence>
<accession>A0A238YCV3</accession>
<feature type="transmembrane region" description="Helical" evidence="1">
    <location>
        <begin position="41"/>
        <end position="61"/>
    </location>
</feature>
<dbReference type="EMBL" id="FZNW01000014">
    <property type="protein sequence ID" value="SNR68169.1"/>
    <property type="molecule type" value="Genomic_DNA"/>
</dbReference>